<feature type="signal peptide" evidence="1">
    <location>
        <begin position="1"/>
        <end position="28"/>
    </location>
</feature>
<reference evidence="3 4" key="1">
    <citation type="journal article" date="2019" name="Microorganisms">
        <title>Genome Insights into the Novel Species Microvirga brassicacearum, a Rapeseed Endophyte with Biotechnological Potential.</title>
        <authorList>
            <person name="Jimenez-Gomez A."/>
            <person name="Saati-Santamaria Z."/>
            <person name="Igual J.M."/>
            <person name="Rivas R."/>
            <person name="Mateos P.F."/>
            <person name="Garcia-Fraile P."/>
        </authorList>
    </citation>
    <scope>NUCLEOTIDE SEQUENCE [LARGE SCALE GENOMIC DNA]</scope>
    <source>
        <strain evidence="3 4">CDVBN77</strain>
    </source>
</reference>
<dbReference type="AlphaFoldDB" id="A0A5N3PAC8"/>
<dbReference type="EMBL" id="VCMV01000018">
    <property type="protein sequence ID" value="KAB0266698.1"/>
    <property type="molecule type" value="Genomic_DNA"/>
</dbReference>
<dbReference type="Proteomes" id="UP000325684">
    <property type="component" value="Unassembled WGS sequence"/>
</dbReference>
<dbReference type="HAMAP" id="MF_01411">
    <property type="entry name" value="LPS_assembly_LptD"/>
    <property type="match status" value="1"/>
</dbReference>
<dbReference type="RefSeq" id="WP_150945028.1">
    <property type="nucleotide sequence ID" value="NZ_VCMV01000018.1"/>
</dbReference>
<dbReference type="GO" id="GO:1990351">
    <property type="term" value="C:transporter complex"/>
    <property type="evidence" value="ECO:0007669"/>
    <property type="project" value="TreeGrafter"/>
</dbReference>
<gene>
    <name evidence="1" type="primary">lptD</name>
    <name evidence="3" type="ORF">FEZ63_12850</name>
</gene>
<accession>A0A5N3PAC8</accession>
<keyword evidence="1" id="KW-0998">Cell outer membrane</keyword>
<dbReference type="GO" id="GO:0043165">
    <property type="term" value="P:Gram-negative-bacterium-type cell outer membrane assembly"/>
    <property type="evidence" value="ECO:0007669"/>
    <property type="project" value="UniProtKB-UniRule"/>
</dbReference>
<protein>
    <recommendedName>
        <fullName evidence="1">LPS-assembly protein LptD</fullName>
    </recommendedName>
</protein>
<evidence type="ECO:0000313" key="3">
    <source>
        <dbReference type="EMBL" id="KAB0266698.1"/>
    </source>
</evidence>
<organism evidence="3 4">
    <name type="scientific">Microvirga brassicacearum</name>
    <dbReference type="NCBI Taxonomy" id="2580413"/>
    <lineage>
        <taxon>Bacteria</taxon>
        <taxon>Pseudomonadati</taxon>
        <taxon>Pseudomonadota</taxon>
        <taxon>Alphaproteobacteria</taxon>
        <taxon>Hyphomicrobiales</taxon>
        <taxon>Methylobacteriaceae</taxon>
        <taxon>Microvirga</taxon>
    </lineage>
</organism>
<evidence type="ECO:0000259" key="2">
    <source>
        <dbReference type="Pfam" id="PF04453"/>
    </source>
</evidence>
<sequence precursor="true">MERLRTTIASSAVAMALFCAVGSNPVLSQGLNQALSAQAKPATGEDRLLVDAKEIIYDNDKNTIAASGDVQLNYQGRTLQADRVTYDRNTGRVYAQGNAKLTDEKGAVLNADRFELTDDFKSGFIDSLRLVQTSIDNGRSVTTRFSAPRAERSAGETTVFERGTYTACEPCKDQPEKPPLWQVKAARIIHNNSEQTIYYEDATMEVFGVPVAYLPYFWTPDPTVKRKTGFLAPNYVISSSLGAGASIPFFWALAPNYDLTINPTILSRQGVLGEVEWRHRLETGAYNVRAAGIIQHDSSAFLKSPYGAGDRDHRGSLESTGLFHINERWKWGWDVALLSDKWFLQNYRIKSESLSSIYIKESISTLYLQGQGDRSFFDVRGYYFQGLSTTDWQKQQPVVHPVLDYNKRITPAGIGGELSIDVNVTSLSRQAAQYEQIPIRTTSLFGLYETCSVFEPGECLVRGMSGNTSRASVNVSWRREFIDPVGQVWTPFAYLKGDIYAVSPDLTGYQNNELTNFINGNDEVDFRGMPAVGLEYRFPFVGALGTSGTQTIEPIAQIIARPNETLIGKVPNEDAQSLVFEDTSLFDWDKFSGYDRSEGGVRANVGVQYTITGADDFYANLLFGQSYQVAGRNSFSQPDLVNTGLDSGLDSGSSDYVGRFQISPNSNFSFVTRGRFDQNHFGLNRLETGVTMNFNPYLPVSTSLTYARYAAQPEIGFSRRREGLAASARWNVTPNWYISGSVLLDLDRYLLARETYAVQYAANPNTAVYAGTNKAYVTGMSVGLGYIDECTTFSVSYSVSPRDIAVTSGEKDRNQTVMLRLELRTLGEVGINQNIGDSASASEGVAAQ</sequence>
<comment type="function">
    <text evidence="1">Involved in the assembly of lipopolysaccharide (LPS) at the surface of the outer membrane.</text>
</comment>
<feature type="chain" id="PRO_5024517676" description="LPS-assembly protein LptD" evidence="1">
    <location>
        <begin position="29"/>
        <end position="848"/>
    </location>
</feature>
<comment type="subunit">
    <text evidence="1">Component of the lipopolysaccharide transport and assembly complex.</text>
</comment>
<comment type="caution">
    <text evidence="3">The sequence shown here is derived from an EMBL/GenBank/DDBJ whole genome shotgun (WGS) entry which is preliminary data.</text>
</comment>
<keyword evidence="1" id="KW-0732">Signal</keyword>
<name>A0A5N3PAC8_9HYPH</name>
<comment type="caution">
    <text evidence="1">Lacks conserved residue(s) required for the propagation of feature annotation.</text>
</comment>
<proteinExistence type="inferred from homology"/>
<dbReference type="PANTHER" id="PTHR30189:SF1">
    <property type="entry name" value="LPS-ASSEMBLY PROTEIN LPTD"/>
    <property type="match status" value="1"/>
</dbReference>
<keyword evidence="4" id="KW-1185">Reference proteome</keyword>
<dbReference type="InterPro" id="IPR020889">
    <property type="entry name" value="LipoPS_assembly_LptD"/>
</dbReference>
<dbReference type="PANTHER" id="PTHR30189">
    <property type="entry name" value="LPS-ASSEMBLY PROTEIN"/>
    <property type="match status" value="1"/>
</dbReference>
<dbReference type="InterPro" id="IPR007543">
    <property type="entry name" value="LptD_C"/>
</dbReference>
<dbReference type="Pfam" id="PF04453">
    <property type="entry name" value="LptD"/>
    <property type="match status" value="1"/>
</dbReference>
<comment type="subcellular location">
    <subcellularLocation>
        <location evidence="1">Cell outer membrane</location>
    </subcellularLocation>
</comment>
<keyword evidence="1" id="KW-0472">Membrane</keyword>
<dbReference type="Gene3D" id="2.60.450.10">
    <property type="entry name" value="Lipopolysaccharide (LPS) transport protein A like domain"/>
    <property type="match status" value="1"/>
</dbReference>
<evidence type="ECO:0000256" key="1">
    <source>
        <dbReference type="HAMAP-Rule" id="MF_01411"/>
    </source>
</evidence>
<dbReference type="GO" id="GO:0015920">
    <property type="term" value="P:lipopolysaccharide transport"/>
    <property type="evidence" value="ECO:0007669"/>
    <property type="project" value="InterPro"/>
</dbReference>
<feature type="domain" description="LptD C-terminal" evidence="2">
    <location>
        <begin position="314"/>
        <end position="736"/>
    </location>
</feature>
<dbReference type="GO" id="GO:0009279">
    <property type="term" value="C:cell outer membrane"/>
    <property type="evidence" value="ECO:0007669"/>
    <property type="project" value="UniProtKB-SubCell"/>
</dbReference>
<dbReference type="InterPro" id="IPR050218">
    <property type="entry name" value="LptD"/>
</dbReference>
<comment type="similarity">
    <text evidence="1">Belongs to the LptD family.</text>
</comment>
<evidence type="ECO:0000313" key="4">
    <source>
        <dbReference type="Proteomes" id="UP000325684"/>
    </source>
</evidence>
<dbReference type="OrthoDB" id="9760225at2"/>